<dbReference type="InterPro" id="IPR029056">
    <property type="entry name" value="Ribokinase-like"/>
</dbReference>
<dbReference type="InterPro" id="IPR050306">
    <property type="entry name" value="PfkB_Carbo_kinase"/>
</dbReference>
<dbReference type="OrthoDB" id="9776822at2"/>
<gene>
    <name evidence="5" type="ORF">JCM7686_pAMI4p159</name>
</gene>
<dbReference type="eggNOG" id="COG0524">
    <property type="taxonomic scope" value="Bacteria"/>
</dbReference>
<dbReference type="Pfam" id="PF00294">
    <property type="entry name" value="PfkB"/>
    <property type="match status" value="1"/>
</dbReference>
<dbReference type="PROSITE" id="PS00584">
    <property type="entry name" value="PFKB_KINASES_2"/>
    <property type="match status" value="1"/>
</dbReference>
<dbReference type="GO" id="GO:0008673">
    <property type="term" value="F:2-dehydro-3-deoxygluconokinase activity"/>
    <property type="evidence" value="ECO:0007669"/>
    <property type="project" value="UniProtKB-EC"/>
</dbReference>
<keyword evidence="2 5" id="KW-0808">Transferase</keyword>
<dbReference type="GO" id="GO:0005829">
    <property type="term" value="C:cytosol"/>
    <property type="evidence" value="ECO:0007669"/>
    <property type="project" value="TreeGrafter"/>
</dbReference>
<dbReference type="HOGENOM" id="CLU_027634_8_0_5"/>
<proteinExistence type="inferred from homology"/>
<evidence type="ECO:0000256" key="3">
    <source>
        <dbReference type="ARBA" id="ARBA00022777"/>
    </source>
</evidence>
<keyword evidence="6" id="KW-1185">Reference proteome</keyword>
<dbReference type="RefSeq" id="WP_020952335.1">
    <property type="nucleotide sequence ID" value="NC_022049.1"/>
</dbReference>
<name>S5Y537_PARAH</name>
<dbReference type="GO" id="GO:0042840">
    <property type="term" value="P:D-glucuronate catabolic process"/>
    <property type="evidence" value="ECO:0007669"/>
    <property type="project" value="TreeGrafter"/>
</dbReference>
<protein>
    <submittedName>
        <fullName evidence="5">2-dehydro-3-deoxygluconokinase</fullName>
        <ecNumber evidence="5">2.7.1.45</ecNumber>
    </submittedName>
</protein>
<keyword evidence="3 5" id="KW-0418">Kinase</keyword>
<dbReference type="InterPro" id="IPR011611">
    <property type="entry name" value="PfkB_dom"/>
</dbReference>
<evidence type="ECO:0000259" key="4">
    <source>
        <dbReference type="Pfam" id="PF00294"/>
    </source>
</evidence>
<comment type="similarity">
    <text evidence="1">Belongs to the carbohydrate kinase PfkB family.</text>
</comment>
<dbReference type="EMBL" id="CP006652">
    <property type="protein sequence ID" value="AGT10850.1"/>
    <property type="molecule type" value="Genomic_DNA"/>
</dbReference>
<evidence type="ECO:0000313" key="5">
    <source>
        <dbReference type="EMBL" id="AGT10850.1"/>
    </source>
</evidence>
<dbReference type="CDD" id="cd01166">
    <property type="entry name" value="KdgK"/>
    <property type="match status" value="1"/>
</dbReference>
<dbReference type="Gene3D" id="3.40.1190.20">
    <property type="match status" value="1"/>
</dbReference>
<dbReference type="GO" id="GO:0006974">
    <property type="term" value="P:DNA damage response"/>
    <property type="evidence" value="ECO:0007669"/>
    <property type="project" value="TreeGrafter"/>
</dbReference>
<dbReference type="GO" id="GO:0019698">
    <property type="term" value="P:D-galacturonate catabolic process"/>
    <property type="evidence" value="ECO:0007669"/>
    <property type="project" value="TreeGrafter"/>
</dbReference>
<dbReference type="InterPro" id="IPR002173">
    <property type="entry name" value="Carboh/pur_kinase_PfkB_CS"/>
</dbReference>
<evidence type="ECO:0000256" key="2">
    <source>
        <dbReference type="ARBA" id="ARBA00022679"/>
    </source>
</evidence>
<dbReference type="Proteomes" id="UP000015480">
    <property type="component" value="Plasmid pAMI4"/>
</dbReference>
<geneLocation type="plasmid" evidence="5 6">
    <name>pAMI4</name>
</geneLocation>
<dbReference type="KEGG" id="pami:JCM7686_pAMI4p159"/>
<dbReference type="PANTHER" id="PTHR43085">
    <property type="entry name" value="HEXOKINASE FAMILY MEMBER"/>
    <property type="match status" value="1"/>
</dbReference>
<feature type="domain" description="Carbohydrate kinase PfkB" evidence="4">
    <location>
        <begin position="2"/>
        <end position="294"/>
    </location>
</feature>
<evidence type="ECO:0000313" key="6">
    <source>
        <dbReference type="Proteomes" id="UP000015480"/>
    </source>
</evidence>
<dbReference type="PANTHER" id="PTHR43085:SF15">
    <property type="entry name" value="2-DEHYDRO-3-DEOXYGLUCONOKINASE"/>
    <property type="match status" value="1"/>
</dbReference>
<sequence>MSRFVSVGEAMLELSPLTEADSWRGGFAGDTLNTAWYARRALPGDWRVDYHTGVGVDAVSDRMLDFIASAGIGTETVLRDPARTIGLYMISLKDGERSFTYWRSASAARRLADESAVLKRAFAGAAMIYLSGITLAILAPEARARLFAHLAEARAGGARLAFDPNIRPSLWESAETLRMTITETAAHADIILPSHDDEAAHFGDASPEDTVARYLAAGVPEVVVKNAGGPVLLATDGQFSRIDTDCVTLPVDTTGAGDSFNGAYLAARLLGRTPVEAVAAGQAQAAAVIMHRGALMPMG</sequence>
<dbReference type="PATRIC" id="fig|1367847.3.peg.3791"/>
<organism evidence="5 6">
    <name type="scientific">Paracoccus aminophilus JCM 7686</name>
    <dbReference type="NCBI Taxonomy" id="1367847"/>
    <lineage>
        <taxon>Bacteria</taxon>
        <taxon>Pseudomonadati</taxon>
        <taxon>Pseudomonadota</taxon>
        <taxon>Alphaproteobacteria</taxon>
        <taxon>Rhodobacterales</taxon>
        <taxon>Paracoccaceae</taxon>
        <taxon>Paracoccus</taxon>
    </lineage>
</organism>
<reference evidence="5 6" key="1">
    <citation type="journal article" date="2014" name="BMC Genomics">
        <title>Architecture and functions of a multipartite genome of the methylotrophic bacterium Paracoccus aminophilus JCM 7686, containing primary and secondary chromids.</title>
        <authorList>
            <person name="Dziewit L."/>
            <person name="Czarnecki J."/>
            <person name="Wibberg D."/>
            <person name="Radlinska M."/>
            <person name="Mrozek P."/>
            <person name="Szymczak M."/>
            <person name="Schluter A."/>
            <person name="Puhler A."/>
            <person name="Bartosik D."/>
        </authorList>
    </citation>
    <scope>NUCLEOTIDE SEQUENCE [LARGE SCALE GENOMIC DNA]</scope>
    <source>
        <strain evidence="5">JCM 7686</strain>
        <plasmid evidence="6">Plasmid pAMI4</plasmid>
    </source>
</reference>
<accession>S5Y537</accession>
<keyword evidence="5" id="KW-0614">Plasmid</keyword>
<dbReference type="AlphaFoldDB" id="S5Y537"/>
<dbReference type="SUPFAM" id="SSF53613">
    <property type="entry name" value="Ribokinase-like"/>
    <property type="match status" value="1"/>
</dbReference>
<dbReference type="EC" id="2.7.1.45" evidence="5"/>
<evidence type="ECO:0000256" key="1">
    <source>
        <dbReference type="ARBA" id="ARBA00010688"/>
    </source>
</evidence>